<dbReference type="RefSeq" id="XP_001240488.2">
    <property type="nucleotide sequence ID" value="XM_001240487.2"/>
</dbReference>
<gene>
    <name evidence="2" type="ORF">CIMG_07651</name>
</gene>
<dbReference type="OrthoDB" id="2537141at2759"/>
<dbReference type="Proteomes" id="UP000001261">
    <property type="component" value="Unassembled WGS sequence"/>
</dbReference>
<dbReference type="STRING" id="246410.J3K3U8"/>
<keyword evidence="3" id="KW-1185">Reference proteome</keyword>
<proteinExistence type="predicted"/>
<evidence type="ECO:0000256" key="1">
    <source>
        <dbReference type="SAM" id="MobiDB-lite"/>
    </source>
</evidence>
<accession>J3K3U8</accession>
<dbReference type="VEuPathDB" id="FungiDB:CIMG_07651"/>
<feature type="compositionally biased region" description="Basic and acidic residues" evidence="1">
    <location>
        <begin position="217"/>
        <end position="226"/>
    </location>
</feature>
<reference evidence="3" key="1">
    <citation type="journal article" date="2009" name="Genome Res.">
        <title>Comparative genomic analyses of the human fungal pathogens Coccidioides and their relatives.</title>
        <authorList>
            <person name="Sharpton T.J."/>
            <person name="Stajich J.E."/>
            <person name="Rounsley S.D."/>
            <person name="Gardner M.J."/>
            <person name="Wortman J.R."/>
            <person name="Jordar V.S."/>
            <person name="Maiti R."/>
            <person name="Kodira C.D."/>
            <person name="Neafsey D.E."/>
            <person name="Zeng Q."/>
            <person name="Hung C.-Y."/>
            <person name="McMahan C."/>
            <person name="Muszewska A."/>
            <person name="Grynberg M."/>
            <person name="Mandel M.A."/>
            <person name="Kellner E.M."/>
            <person name="Barker B.M."/>
            <person name="Galgiani J.N."/>
            <person name="Orbach M.J."/>
            <person name="Kirkland T.N."/>
            <person name="Cole G.T."/>
            <person name="Henn M.R."/>
            <person name="Birren B.W."/>
            <person name="Taylor J.W."/>
        </authorList>
    </citation>
    <scope>NUCLEOTIDE SEQUENCE [LARGE SCALE GENOMIC DNA]</scope>
    <source>
        <strain evidence="3">RS</strain>
    </source>
</reference>
<organism evidence="2 3">
    <name type="scientific">Coccidioides immitis (strain RS)</name>
    <name type="common">Valley fever fungus</name>
    <dbReference type="NCBI Taxonomy" id="246410"/>
    <lineage>
        <taxon>Eukaryota</taxon>
        <taxon>Fungi</taxon>
        <taxon>Dikarya</taxon>
        <taxon>Ascomycota</taxon>
        <taxon>Pezizomycotina</taxon>
        <taxon>Eurotiomycetes</taxon>
        <taxon>Eurotiomycetidae</taxon>
        <taxon>Onygenales</taxon>
        <taxon>Onygenaceae</taxon>
        <taxon>Coccidioides</taxon>
    </lineage>
</organism>
<evidence type="ECO:0000313" key="3">
    <source>
        <dbReference type="Proteomes" id="UP000001261"/>
    </source>
</evidence>
<dbReference type="OMA" id="SHALECH"/>
<dbReference type="InParanoid" id="J3K3U8"/>
<dbReference type="KEGG" id="cim:CIMG_07651"/>
<dbReference type="AlphaFoldDB" id="J3K3U8"/>
<protein>
    <submittedName>
        <fullName evidence="2">Uncharacterized protein</fullName>
    </submittedName>
</protein>
<dbReference type="EMBL" id="GG704913">
    <property type="protein sequence ID" value="EAS28905.3"/>
    <property type="molecule type" value="Genomic_DNA"/>
</dbReference>
<reference evidence="3" key="2">
    <citation type="journal article" date="2010" name="Genome Res.">
        <title>Population genomic sequencing of Coccidioides fungi reveals recent hybridization and transposon control.</title>
        <authorList>
            <person name="Neafsey D.E."/>
            <person name="Barker B.M."/>
            <person name="Sharpton T.J."/>
            <person name="Stajich J.E."/>
            <person name="Park D.J."/>
            <person name="Whiston E."/>
            <person name="Hung C.-Y."/>
            <person name="McMahan C."/>
            <person name="White J."/>
            <person name="Sykes S."/>
            <person name="Heiman D."/>
            <person name="Young S."/>
            <person name="Zeng Q."/>
            <person name="Abouelleil A."/>
            <person name="Aftuck L."/>
            <person name="Bessette D."/>
            <person name="Brown A."/>
            <person name="FitzGerald M."/>
            <person name="Lui A."/>
            <person name="Macdonald J.P."/>
            <person name="Priest M."/>
            <person name="Orbach M.J."/>
            <person name="Galgiani J.N."/>
            <person name="Kirkland T.N."/>
            <person name="Cole G.T."/>
            <person name="Birren B.W."/>
            <person name="Henn M.R."/>
            <person name="Taylor J.W."/>
            <person name="Rounsley S.D."/>
        </authorList>
    </citation>
    <scope>GENOME REANNOTATION</scope>
    <source>
        <strain evidence="3">RS</strain>
    </source>
</reference>
<feature type="region of interest" description="Disordered" evidence="1">
    <location>
        <begin position="148"/>
        <end position="171"/>
    </location>
</feature>
<evidence type="ECO:0000313" key="2">
    <source>
        <dbReference type="EMBL" id="EAS28905.3"/>
    </source>
</evidence>
<feature type="region of interest" description="Disordered" evidence="1">
    <location>
        <begin position="631"/>
        <end position="654"/>
    </location>
</feature>
<name>J3K3U8_COCIM</name>
<dbReference type="GeneID" id="4560491"/>
<feature type="region of interest" description="Disordered" evidence="1">
    <location>
        <begin position="198"/>
        <end position="247"/>
    </location>
</feature>
<sequence>MFKVSIISAGLECVCQHAGPRPVSCASQLLPGGLPRAMPAGWRSELVVVLSSRAPSSAVVVRLPSARACDLPFWEMATACQDTAAAIFTATCSMPEPGVSRRKSVVQWLSQVDPLDGVPPVESYAAIHPNPYQSSHALECHVPARQSDDMTLRGGRGNTTRLGETRSHSRETQRFAFPAPHSPVQYSPTRTAVGDTIELPLPEKTYEKKPRRKTRKDRYDPKDAAKTHKATKFAGNTTSSRPETTKCKHRKKLLEDQFVAPNVSQQRITLGSSFDMGLFARGRASSPVRRCEPVPDLAFSEMRFLSHRRQHQPLNTVDKSKRNASIRPPVVEISEYFSRPQSTGKPAKSCPSAILQQRPEPLKCGDVSNFAKQAGISKDDSPAPLADLCHGLETKDSHSVKRSRRSTTYYTWSDTNAKDSPKSDIKTGGDELHGTTHQISARDVASRQDFWTKVSSAEDVSGHDPCIISKVYDMVFKNAYLGQPYEMPASSGSQIYTLEELQSLASRHLSSAPISKQGDRYISEADQVQTKTDDYPDKPGIISSGYQGIYCQGENSITGTACPKDRFARTMRSLKGLEVEKEPPSLASHQDLFVCHNEPTFLFDSHDRGASTSKHEYPKFPIGLTEKCPGGLRHGYSRPDRKGTLERKPYSPSASGTWMAQINVVPDTRLDHGDLNAQNEDPNLTTFSGRALLDLADTDIDTLLPLDFRAFGEPSLDGKCTPKTLNTLEEPKGPSDPYPYVQQYSNINPGYGLPSSPAGNAPSSSSLFHYPRHLLSQIQQTPVHIDPIPDLSLFWRPNKLY</sequence>
<feature type="compositionally biased region" description="Basic and acidic residues" evidence="1">
    <location>
        <begin position="637"/>
        <end position="649"/>
    </location>
</feature>